<dbReference type="EMBL" id="JAWDJW010005768">
    <property type="protein sequence ID" value="KAK3066639.1"/>
    <property type="molecule type" value="Genomic_DNA"/>
</dbReference>
<feature type="non-terminal residue" evidence="1">
    <location>
        <position position="349"/>
    </location>
</feature>
<proteinExistence type="predicted"/>
<name>A0ACC3DEN7_9PEZI</name>
<evidence type="ECO:0000313" key="2">
    <source>
        <dbReference type="Proteomes" id="UP001186974"/>
    </source>
</evidence>
<accession>A0ACC3DEN7</accession>
<sequence length="349" mass="38143">RMFKQQSQLDNEEDEDRNEEETLKEWSEPSLIDFSAVPEDERKRNYKPYGGGEVDVESKEREKQEDRERVTLLVHYLDRSEIPPCPQEPANPYTGEEVEIKNFGEPDAGTLARAARFAAPTETVAPTPDLTSLLSTLFQNQQQQSTSQHQQQQPQGQDYGNLANIFAQFANPTSSSTAVAPQPQFPAFTQPQPQPQAPEQSTGLEAIMAQLRSAGQQQGQQSSIPQPHLQQQQQPAQPFAGMPPVPSLPGIQQQQQQPPPVNPADLSALMAQMAQSGMPLPPPPPGFSFPGQQQPSTAALYEDPERKRMREREMRGGEEDVEMGNADGTDGYGNSGGAGGSLGVNGSGK</sequence>
<protein>
    <submittedName>
        <fullName evidence="1">Uncharacterized protein</fullName>
    </submittedName>
</protein>
<dbReference type="Proteomes" id="UP001186974">
    <property type="component" value="Unassembled WGS sequence"/>
</dbReference>
<feature type="non-terminal residue" evidence="1">
    <location>
        <position position="1"/>
    </location>
</feature>
<comment type="caution">
    <text evidence="1">The sequence shown here is derived from an EMBL/GenBank/DDBJ whole genome shotgun (WGS) entry which is preliminary data.</text>
</comment>
<gene>
    <name evidence="1" type="ORF">LTS18_001586</name>
</gene>
<reference evidence="1" key="1">
    <citation type="submission" date="2024-09" db="EMBL/GenBank/DDBJ databases">
        <title>Black Yeasts Isolated from many extreme environments.</title>
        <authorList>
            <person name="Coleine C."/>
            <person name="Stajich J.E."/>
            <person name="Selbmann L."/>
        </authorList>
    </citation>
    <scope>NUCLEOTIDE SEQUENCE</scope>
    <source>
        <strain evidence="1">CCFEE 5737</strain>
    </source>
</reference>
<keyword evidence="2" id="KW-1185">Reference proteome</keyword>
<organism evidence="1 2">
    <name type="scientific">Coniosporium uncinatum</name>
    <dbReference type="NCBI Taxonomy" id="93489"/>
    <lineage>
        <taxon>Eukaryota</taxon>
        <taxon>Fungi</taxon>
        <taxon>Dikarya</taxon>
        <taxon>Ascomycota</taxon>
        <taxon>Pezizomycotina</taxon>
        <taxon>Dothideomycetes</taxon>
        <taxon>Dothideomycetes incertae sedis</taxon>
        <taxon>Coniosporium</taxon>
    </lineage>
</organism>
<evidence type="ECO:0000313" key="1">
    <source>
        <dbReference type="EMBL" id="KAK3066639.1"/>
    </source>
</evidence>